<dbReference type="InterPro" id="IPR029050">
    <property type="entry name" value="Immunoprotect_excell_Ig-like"/>
</dbReference>
<evidence type="ECO:0000313" key="4">
    <source>
        <dbReference type="EMBL" id="GAA1967040.1"/>
    </source>
</evidence>
<comment type="caution">
    <text evidence="4">The sequence shown here is derived from an EMBL/GenBank/DDBJ whole genome shotgun (WGS) entry which is preliminary data.</text>
</comment>
<feature type="chain" id="PRO_5045511062" description="DUF4352 domain-containing protein" evidence="2">
    <location>
        <begin position="30"/>
        <end position="174"/>
    </location>
</feature>
<proteinExistence type="predicted"/>
<dbReference type="InterPro" id="IPR029051">
    <property type="entry name" value="DUF4352"/>
</dbReference>
<feature type="domain" description="DUF4352" evidence="3">
    <location>
        <begin position="49"/>
        <end position="167"/>
    </location>
</feature>
<organism evidence="4 5">
    <name type="scientific">Microbacterium deminutum</name>
    <dbReference type="NCBI Taxonomy" id="344164"/>
    <lineage>
        <taxon>Bacteria</taxon>
        <taxon>Bacillati</taxon>
        <taxon>Actinomycetota</taxon>
        <taxon>Actinomycetes</taxon>
        <taxon>Micrococcales</taxon>
        <taxon>Microbacteriaceae</taxon>
        <taxon>Microbacterium</taxon>
    </lineage>
</organism>
<keyword evidence="1 2" id="KW-0732">Signal</keyword>
<reference evidence="5" key="1">
    <citation type="journal article" date="2019" name="Int. J. Syst. Evol. Microbiol.">
        <title>The Global Catalogue of Microorganisms (GCM) 10K type strain sequencing project: providing services to taxonomists for standard genome sequencing and annotation.</title>
        <authorList>
            <consortium name="The Broad Institute Genomics Platform"/>
            <consortium name="The Broad Institute Genome Sequencing Center for Infectious Disease"/>
            <person name="Wu L."/>
            <person name="Ma J."/>
        </authorList>
    </citation>
    <scope>NUCLEOTIDE SEQUENCE [LARGE SCALE GENOMIC DNA]</scope>
    <source>
        <strain evidence="5">JCM 14901</strain>
    </source>
</reference>
<accession>A0ABP5CPT6</accession>
<dbReference type="PROSITE" id="PS51257">
    <property type="entry name" value="PROKAR_LIPOPROTEIN"/>
    <property type="match status" value="1"/>
</dbReference>
<dbReference type="Proteomes" id="UP001499933">
    <property type="component" value="Unassembled WGS sequence"/>
</dbReference>
<name>A0ABP5CPT6_9MICO</name>
<dbReference type="Gene3D" id="2.60.40.1240">
    <property type="match status" value="1"/>
</dbReference>
<dbReference type="Pfam" id="PF11611">
    <property type="entry name" value="DUF4352"/>
    <property type="match status" value="1"/>
</dbReference>
<keyword evidence="5" id="KW-1185">Reference proteome</keyword>
<gene>
    <name evidence="4" type="ORF">GCM10009776_32610</name>
</gene>
<dbReference type="RefSeq" id="WP_344096640.1">
    <property type="nucleotide sequence ID" value="NZ_BAAAOG010000008.1"/>
</dbReference>
<evidence type="ECO:0000256" key="1">
    <source>
        <dbReference type="ARBA" id="ARBA00022729"/>
    </source>
</evidence>
<feature type="signal peptide" evidence="2">
    <location>
        <begin position="1"/>
        <end position="29"/>
    </location>
</feature>
<evidence type="ECO:0000313" key="5">
    <source>
        <dbReference type="Proteomes" id="UP001499933"/>
    </source>
</evidence>
<evidence type="ECO:0000259" key="3">
    <source>
        <dbReference type="Pfam" id="PF11611"/>
    </source>
</evidence>
<evidence type="ECO:0000256" key="2">
    <source>
        <dbReference type="SAM" id="SignalP"/>
    </source>
</evidence>
<protein>
    <recommendedName>
        <fullName evidence="3">DUF4352 domain-containing protein</fullName>
    </recommendedName>
</protein>
<dbReference type="EMBL" id="BAAAOG010000008">
    <property type="protein sequence ID" value="GAA1967040.1"/>
    <property type="molecule type" value="Genomic_DNA"/>
</dbReference>
<sequence>MQSSNLRRLPARLLVVLGLGLALTGCAGAGVTNEGASSSAAPQEAAPAIGVPVTDGDIEYTVNSVTCTEQPMDDGNYDPLPPDGQYCKVNVAATANANVGMFLGEITITTAQINGEVKPDVAAMLYAGTLQPDYIKKGQTLTGDVVFDIAKDDSVKTVALKETPLSEGVVVPVD</sequence>